<evidence type="ECO:0000313" key="1">
    <source>
        <dbReference type="EMBL" id="KZN63719.1"/>
    </source>
</evidence>
<reference evidence="1 2" key="1">
    <citation type="submission" date="2013-07" db="EMBL/GenBank/DDBJ databases">
        <title>Comparative Genomic and Metabolomic Analysis of Twelve Strains of Pseudoalteromonas luteoviolacea.</title>
        <authorList>
            <person name="Vynne N.G."/>
            <person name="Mansson M."/>
            <person name="Gram L."/>
        </authorList>
    </citation>
    <scope>NUCLEOTIDE SEQUENCE [LARGE SCALE GENOMIC DNA]</scope>
    <source>
        <strain evidence="1 2">CPMOR-1</strain>
    </source>
</reference>
<protein>
    <submittedName>
        <fullName evidence="1">Uncharacterized protein</fullName>
    </submittedName>
</protein>
<proteinExistence type="predicted"/>
<dbReference type="EMBL" id="AUYC01000026">
    <property type="protein sequence ID" value="KZN63719.1"/>
    <property type="molecule type" value="Genomic_DNA"/>
</dbReference>
<name>A0A167L2W9_9GAMM</name>
<gene>
    <name evidence="1" type="ORF">N473_16255</name>
</gene>
<evidence type="ECO:0000313" key="2">
    <source>
        <dbReference type="Proteomes" id="UP000076486"/>
    </source>
</evidence>
<dbReference type="SUPFAM" id="SSF54506">
    <property type="entry name" value="Diaminopimelate epimerase-like"/>
    <property type="match status" value="1"/>
</dbReference>
<dbReference type="AlphaFoldDB" id="A0A167L2W9"/>
<dbReference type="PATRIC" id="fig|1365248.3.peg.2169"/>
<accession>A0A167L2W9</accession>
<sequence>MWCLASGDGKARNCAGLTRPKDIYAHQGVAFDRQGIVRVTLPSQDDQPAAVRLAGQVLQLHHFTMDIG</sequence>
<organism evidence="1 2">
    <name type="scientific">Pseudoalteromonas luteoviolacea CPMOR-1</name>
    <dbReference type="NCBI Taxonomy" id="1365248"/>
    <lineage>
        <taxon>Bacteria</taxon>
        <taxon>Pseudomonadati</taxon>
        <taxon>Pseudomonadota</taxon>
        <taxon>Gammaproteobacteria</taxon>
        <taxon>Alteromonadales</taxon>
        <taxon>Pseudoalteromonadaceae</taxon>
        <taxon>Pseudoalteromonas</taxon>
    </lineage>
</organism>
<comment type="caution">
    <text evidence="1">The sequence shown here is derived from an EMBL/GenBank/DDBJ whole genome shotgun (WGS) entry which is preliminary data.</text>
</comment>
<dbReference type="RefSeq" id="WP_063367852.1">
    <property type="nucleotide sequence ID" value="NZ_AUYC01000026.1"/>
</dbReference>
<dbReference type="Proteomes" id="UP000076486">
    <property type="component" value="Unassembled WGS sequence"/>
</dbReference>